<reference evidence="2" key="1">
    <citation type="journal article" date="2019" name="Int. J. Syst. Evol. Microbiol.">
        <title>The Global Catalogue of Microorganisms (GCM) 10K type strain sequencing project: providing services to taxonomists for standard genome sequencing and annotation.</title>
        <authorList>
            <consortium name="The Broad Institute Genomics Platform"/>
            <consortium name="The Broad Institute Genome Sequencing Center for Infectious Disease"/>
            <person name="Wu L."/>
            <person name="Ma J."/>
        </authorList>
    </citation>
    <scope>NUCLEOTIDE SEQUENCE [LARGE SCALE GENOMIC DNA]</scope>
    <source>
        <strain evidence="2">CECT 7477</strain>
    </source>
</reference>
<keyword evidence="2" id="KW-1185">Reference proteome</keyword>
<dbReference type="SUPFAM" id="SSF109854">
    <property type="entry name" value="DinB/YfiT-like putative metalloenzymes"/>
    <property type="match status" value="1"/>
</dbReference>
<dbReference type="Pfam" id="PF07609">
    <property type="entry name" value="DUF1572"/>
    <property type="match status" value="1"/>
</dbReference>
<sequence length="175" mass="20639">MDFTTNYLKSSKFEFQRYKILGDRSFEQLTFEQIRWQPSVHDNSIALIVKHMVGNMLSRWTNFLKEDGEKSWRHRENEFQAPYENRREFLAAWEEGWSCLFNALDSVNTENFDAPVFIRSEHHTITEAINRQLAHYANHVGQIVYLSKMIKGEDWISPSIPKGGSIEFNKKKFGS</sequence>
<dbReference type="RefSeq" id="WP_192462377.1">
    <property type="nucleotide sequence ID" value="NZ_JACYFJ010000003.1"/>
</dbReference>
<protein>
    <submittedName>
        <fullName evidence="1">DUF1572 family protein</fullName>
    </submittedName>
</protein>
<organism evidence="1 2">
    <name type="scientific">Euzebyella saccharophila</name>
    <dbReference type="NCBI Taxonomy" id="679664"/>
    <lineage>
        <taxon>Bacteria</taxon>
        <taxon>Pseudomonadati</taxon>
        <taxon>Bacteroidota</taxon>
        <taxon>Flavobacteriia</taxon>
        <taxon>Flavobacteriales</taxon>
        <taxon>Flavobacteriaceae</taxon>
        <taxon>Euzebyella</taxon>
    </lineage>
</organism>
<dbReference type="EMBL" id="JBHSAW010000003">
    <property type="protein sequence ID" value="MFC4094686.1"/>
    <property type="molecule type" value="Genomic_DNA"/>
</dbReference>
<evidence type="ECO:0000313" key="2">
    <source>
        <dbReference type="Proteomes" id="UP001595814"/>
    </source>
</evidence>
<accession>A0ABV8JM60</accession>
<dbReference type="Proteomes" id="UP001595814">
    <property type="component" value="Unassembled WGS sequence"/>
</dbReference>
<gene>
    <name evidence="1" type="ORF">ACFOUT_02295</name>
</gene>
<dbReference type="InterPro" id="IPR034660">
    <property type="entry name" value="DinB/YfiT-like"/>
</dbReference>
<dbReference type="InterPro" id="IPR011466">
    <property type="entry name" value="DUF1572"/>
</dbReference>
<name>A0ABV8JM60_9FLAO</name>
<comment type="caution">
    <text evidence="1">The sequence shown here is derived from an EMBL/GenBank/DDBJ whole genome shotgun (WGS) entry which is preliminary data.</text>
</comment>
<proteinExistence type="predicted"/>
<evidence type="ECO:0000313" key="1">
    <source>
        <dbReference type="EMBL" id="MFC4094686.1"/>
    </source>
</evidence>
<dbReference type="Gene3D" id="1.20.120.450">
    <property type="entry name" value="dinb family like domain"/>
    <property type="match status" value="1"/>
</dbReference>